<evidence type="ECO:0000313" key="4">
    <source>
        <dbReference type="Proteomes" id="UP000051952"/>
    </source>
</evidence>
<protein>
    <submittedName>
        <fullName evidence="3">Uncharacterized protein</fullName>
    </submittedName>
</protein>
<evidence type="ECO:0000313" key="3">
    <source>
        <dbReference type="EMBL" id="CUG92342.1"/>
    </source>
</evidence>
<keyword evidence="1" id="KW-0175">Coiled coil</keyword>
<name>A0A0S4JPE4_BODSA</name>
<feature type="coiled-coil region" evidence="1">
    <location>
        <begin position="519"/>
        <end position="553"/>
    </location>
</feature>
<feature type="compositionally biased region" description="Polar residues" evidence="2">
    <location>
        <begin position="371"/>
        <end position="388"/>
    </location>
</feature>
<feature type="compositionally biased region" description="Low complexity" evidence="2">
    <location>
        <begin position="94"/>
        <end position="107"/>
    </location>
</feature>
<dbReference type="Proteomes" id="UP000051952">
    <property type="component" value="Unassembled WGS sequence"/>
</dbReference>
<sequence>MEIPTGEITADFYAGRVQRIVSLQKRWQGWVQQSSSNSGIERSASHRPSSALHHRGSSLDISSATPGGVNTAKRRPLSATSGIVSRQPRRKLNVDNNVNVSSTSDHNTTMINALGDMSAFSSQLESGDFQKMQQSRPVNPAQASPLSGLPEQERTHNMTLNEEHERNETGDELFRLSHFGVSVDEVASLKKLCDALKQLELASHFSTNIVDATKPQNSTNAGENANSPTGGVSPSIARHSNLSVEVALSALEAAAHVFSGHPLFQYFFTTLAHWLPKGVYSNALPLLAEASPLPAAGVEQQATTVVGNSHHLPQQAQRQSVISPTRARLQPSDNWVDWLVHRSSQWSSLCIPLGTISSVFDAARNRVIPTSSSNLLGGSDAGSRTVTSRGGAANGNLGQTLFSNTAASLSFTPQQQNLSEMTTFAATQQHRSSVVSCAFARLGGGTAPKVPKKVILRQHFTAWNDFVSSRRVRATWIRVCSKSANKDTLYMAFFKWKCETSISLAMRKTSHAERLHYVVQDDAKRISALEADVKNVTRQRDSALARVDQLMDDSKLAFIKTRDLQNNMVIDFRQPLYAINARRTTITATA</sequence>
<dbReference type="VEuPathDB" id="TriTrypDB:BSAL_36800"/>
<feature type="region of interest" description="Disordered" evidence="2">
    <location>
        <begin position="32"/>
        <end position="107"/>
    </location>
</feature>
<feature type="region of interest" description="Disordered" evidence="2">
    <location>
        <begin position="371"/>
        <end position="390"/>
    </location>
</feature>
<gene>
    <name evidence="3" type="ORF">BSAL_36800</name>
</gene>
<dbReference type="AlphaFoldDB" id="A0A0S4JPE4"/>
<evidence type="ECO:0000256" key="2">
    <source>
        <dbReference type="SAM" id="MobiDB-lite"/>
    </source>
</evidence>
<reference evidence="4" key="1">
    <citation type="submission" date="2015-09" db="EMBL/GenBank/DDBJ databases">
        <authorList>
            <consortium name="Pathogen Informatics"/>
        </authorList>
    </citation>
    <scope>NUCLEOTIDE SEQUENCE [LARGE SCALE GENOMIC DNA]</scope>
    <source>
        <strain evidence="4">Lake Konstanz</strain>
    </source>
</reference>
<evidence type="ECO:0000256" key="1">
    <source>
        <dbReference type="SAM" id="Coils"/>
    </source>
</evidence>
<feature type="compositionally biased region" description="Polar residues" evidence="2">
    <location>
        <begin position="124"/>
        <end position="145"/>
    </location>
</feature>
<accession>A0A0S4JPE4</accession>
<feature type="compositionally biased region" description="Polar residues" evidence="2">
    <location>
        <begin position="213"/>
        <end position="232"/>
    </location>
</feature>
<feature type="region of interest" description="Disordered" evidence="2">
    <location>
        <begin position="124"/>
        <end position="152"/>
    </location>
</feature>
<keyword evidence="4" id="KW-1185">Reference proteome</keyword>
<proteinExistence type="predicted"/>
<organism evidence="3 4">
    <name type="scientific">Bodo saltans</name>
    <name type="common">Flagellated protozoan</name>
    <dbReference type="NCBI Taxonomy" id="75058"/>
    <lineage>
        <taxon>Eukaryota</taxon>
        <taxon>Discoba</taxon>
        <taxon>Euglenozoa</taxon>
        <taxon>Kinetoplastea</taxon>
        <taxon>Metakinetoplastina</taxon>
        <taxon>Eubodonida</taxon>
        <taxon>Bodonidae</taxon>
        <taxon>Bodo</taxon>
    </lineage>
</organism>
<feature type="region of interest" description="Disordered" evidence="2">
    <location>
        <begin position="213"/>
        <end position="234"/>
    </location>
</feature>
<feature type="non-terminal residue" evidence="3">
    <location>
        <position position="590"/>
    </location>
</feature>
<dbReference type="EMBL" id="CYKH01002032">
    <property type="protein sequence ID" value="CUG92342.1"/>
    <property type="molecule type" value="Genomic_DNA"/>
</dbReference>